<dbReference type="InterPro" id="IPR036259">
    <property type="entry name" value="MFS_trans_sf"/>
</dbReference>
<dbReference type="Proteomes" id="UP000664521">
    <property type="component" value="Unassembled WGS sequence"/>
</dbReference>
<feature type="transmembrane region" description="Helical" evidence="5">
    <location>
        <begin position="172"/>
        <end position="196"/>
    </location>
</feature>
<organism evidence="7 8">
    <name type="scientific">Heterodermia speciosa</name>
    <dbReference type="NCBI Taxonomy" id="116794"/>
    <lineage>
        <taxon>Eukaryota</taxon>
        <taxon>Fungi</taxon>
        <taxon>Dikarya</taxon>
        <taxon>Ascomycota</taxon>
        <taxon>Pezizomycotina</taxon>
        <taxon>Lecanoromycetes</taxon>
        <taxon>OSLEUM clade</taxon>
        <taxon>Lecanoromycetidae</taxon>
        <taxon>Caliciales</taxon>
        <taxon>Physciaceae</taxon>
        <taxon>Heterodermia</taxon>
    </lineage>
</organism>
<evidence type="ECO:0000259" key="6">
    <source>
        <dbReference type="PROSITE" id="PS50850"/>
    </source>
</evidence>
<gene>
    <name evidence="7" type="ORF">HETSPECPRED_001882</name>
</gene>
<feature type="transmembrane region" description="Helical" evidence="5">
    <location>
        <begin position="45"/>
        <end position="71"/>
    </location>
</feature>
<evidence type="ECO:0000256" key="3">
    <source>
        <dbReference type="ARBA" id="ARBA00022989"/>
    </source>
</evidence>
<feature type="transmembrane region" description="Helical" evidence="5">
    <location>
        <begin position="313"/>
        <end position="332"/>
    </location>
</feature>
<feature type="transmembrane region" description="Helical" evidence="5">
    <location>
        <begin position="83"/>
        <end position="102"/>
    </location>
</feature>
<feature type="transmembrane region" description="Helical" evidence="5">
    <location>
        <begin position="367"/>
        <end position="388"/>
    </location>
</feature>
<keyword evidence="8" id="KW-1185">Reference proteome</keyword>
<evidence type="ECO:0000313" key="8">
    <source>
        <dbReference type="Proteomes" id="UP000664521"/>
    </source>
</evidence>
<feature type="transmembrane region" description="Helical" evidence="5">
    <location>
        <begin position="505"/>
        <end position="525"/>
    </location>
</feature>
<evidence type="ECO:0000256" key="5">
    <source>
        <dbReference type="SAM" id="Phobius"/>
    </source>
</evidence>
<evidence type="ECO:0000256" key="1">
    <source>
        <dbReference type="ARBA" id="ARBA00004141"/>
    </source>
</evidence>
<dbReference type="GO" id="GO:0016020">
    <property type="term" value="C:membrane"/>
    <property type="evidence" value="ECO:0007669"/>
    <property type="project" value="UniProtKB-SubCell"/>
</dbReference>
<dbReference type="PANTHER" id="PTHR42718">
    <property type="entry name" value="MAJOR FACILITATOR SUPERFAMILY MULTIDRUG TRANSPORTER MFSC"/>
    <property type="match status" value="1"/>
</dbReference>
<protein>
    <recommendedName>
        <fullName evidence="6">Major facilitator superfamily (MFS) profile domain-containing protein</fullName>
    </recommendedName>
</protein>
<comment type="caution">
    <text evidence="7">The sequence shown here is derived from an EMBL/GenBank/DDBJ whole genome shotgun (WGS) entry which is preliminary data.</text>
</comment>
<feature type="transmembrane region" description="Helical" evidence="5">
    <location>
        <begin position="243"/>
        <end position="264"/>
    </location>
</feature>
<feature type="transmembrane region" description="Helical" evidence="5">
    <location>
        <begin position="276"/>
        <end position="293"/>
    </location>
</feature>
<dbReference type="Pfam" id="PF07690">
    <property type="entry name" value="MFS_1"/>
    <property type="match status" value="1"/>
</dbReference>
<evidence type="ECO:0000313" key="7">
    <source>
        <dbReference type="EMBL" id="CAF9939758.1"/>
    </source>
</evidence>
<keyword evidence="2 5" id="KW-0812">Transmembrane</keyword>
<keyword evidence="3 5" id="KW-1133">Transmembrane helix</keyword>
<keyword evidence="4 5" id="KW-0472">Membrane</keyword>
<feature type="transmembrane region" description="Helical" evidence="5">
    <location>
        <begin position="114"/>
        <end position="134"/>
    </location>
</feature>
<feature type="transmembrane region" description="Helical" evidence="5">
    <location>
        <begin position="146"/>
        <end position="166"/>
    </location>
</feature>
<feature type="domain" description="Major facilitator superfamily (MFS) profile" evidence="6">
    <location>
        <begin position="48"/>
        <end position="529"/>
    </location>
</feature>
<dbReference type="PROSITE" id="PS50850">
    <property type="entry name" value="MFS"/>
    <property type="match status" value="1"/>
</dbReference>
<comment type="subcellular location">
    <subcellularLocation>
        <location evidence="1">Membrane</location>
        <topology evidence="1">Multi-pass membrane protein</topology>
    </subcellularLocation>
</comment>
<dbReference type="InterPro" id="IPR011701">
    <property type="entry name" value="MFS"/>
</dbReference>
<reference evidence="7" key="1">
    <citation type="submission" date="2021-03" db="EMBL/GenBank/DDBJ databases">
        <authorList>
            <person name="Tagirdzhanova G."/>
        </authorList>
    </citation>
    <scope>NUCLEOTIDE SEQUENCE</scope>
</reference>
<dbReference type="GO" id="GO:0022857">
    <property type="term" value="F:transmembrane transporter activity"/>
    <property type="evidence" value="ECO:0007669"/>
    <property type="project" value="InterPro"/>
</dbReference>
<feature type="transmembrane region" description="Helical" evidence="5">
    <location>
        <begin position="420"/>
        <end position="445"/>
    </location>
</feature>
<dbReference type="AlphaFoldDB" id="A0A8H3J387"/>
<dbReference type="SUPFAM" id="SSF103473">
    <property type="entry name" value="MFS general substrate transporter"/>
    <property type="match status" value="1"/>
</dbReference>
<feature type="transmembrane region" description="Helical" evidence="5">
    <location>
        <begin position="395"/>
        <end position="414"/>
    </location>
</feature>
<dbReference type="PANTHER" id="PTHR42718:SF10">
    <property type="entry name" value="TRANSPORTER, PUTATIVE (AFU_ORTHOLOGUE AFUA_8G06760)-RELATED"/>
    <property type="match status" value="1"/>
</dbReference>
<evidence type="ECO:0000256" key="4">
    <source>
        <dbReference type="ARBA" id="ARBA00023136"/>
    </source>
</evidence>
<dbReference type="OrthoDB" id="440755at2759"/>
<proteinExistence type="predicted"/>
<dbReference type="EMBL" id="CAJPDS010000137">
    <property type="protein sequence ID" value="CAF9939758.1"/>
    <property type="molecule type" value="Genomic_DNA"/>
</dbReference>
<accession>A0A8H3J387</accession>
<dbReference type="InterPro" id="IPR020846">
    <property type="entry name" value="MFS_dom"/>
</dbReference>
<feature type="transmembrane region" description="Helical" evidence="5">
    <location>
        <begin position="203"/>
        <end position="223"/>
    </location>
</feature>
<name>A0A8H3J387_9LECA</name>
<sequence>MSVTVTTEVSLGSLRPISSQDEAPRQRDQEPLQNVAADELSGARAAVVIATLTGTTVVSSFSNGLLTISLPRMAEDINLPHNLLLWPASVYPLATGCLLILAGSIADVISSRKVFLLGCFLQGIFVLACGLAHTGIQLIMFRAMQGVAVSMCLPTAVSIITTAFQHGRLRNLGLAFMGAGQPFGFCVGLVLGGLFVDSIGWRAGYYICAAANIAFAFVSFWSLPKATRGSNNVLSTLKTELDWLGAAMVSVSLGLLSYVLALVASSPAKLRTPINLILLVLSVGLVPVFGFWMNHQEKKGRPALIPNSIWRNATFTSVCVMLLLSWSVLNLLSQLYDGVIPQFIKVMEFFCSLFFQEVQSLSALQTALRFLPSVLSGAVINILTGFYAYKFRADYLVSVSTLLSAAAPLLMALINPTESYWYSAFWAMVAAPLSADVLFTVAALVITSAFPDRTQALAGAVFQTLAQFGNSLGLAIMASISSSVTEQSAIPAKTSPAALMEGYRVTFWVSFGWALLAVIIGSLGLRKAGHVGLKRE</sequence>
<feature type="transmembrane region" description="Helical" evidence="5">
    <location>
        <begin position="457"/>
        <end position="480"/>
    </location>
</feature>
<evidence type="ECO:0000256" key="2">
    <source>
        <dbReference type="ARBA" id="ARBA00022692"/>
    </source>
</evidence>
<dbReference type="Gene3D" id="1.20.1250.20">
    <property type="entry name" value="MFS general substrate transporter like domains"/>
    <property type="match status" value="2"/>
</dbReference>